<sequence length="110" mass="11955">MHELLKDFYGDLGAKIDLLAERNLALGKPSDGRPNSVAANAGIPAAPTGFQKDHDVIITLTLQVLTVSNNLEKSIEAVGSDEVVTQDLLIDIRATVDLYLWKSRSCSYDL</sequence>
<organism evidence="1 2">
    <name type="scientific">Nonlabens spongiae</name>
    <dbReference type="NCBI Taxonomy" id="331648"/>
    <lineage>
        <taxon>Bacteria</taxon>
        <taxon>Pseudomonadati</taxon>
        <taxon>Bacteroidota</taxon>
        <taxon>Flavobacteriia</taxon>
        <taxon>Flavobacteriales</taxon>
        <taxon>Flavobacteriaceae</taxon>
        <taxon>Nonlabens</taxon>
    </lineage>
</organism>
<dbReference type="InterPro" id="IPR002177">
    <property type="entry name" value="DPS_DNA-bd"/>
</dbReference>
<dbReference type="InterPro" id="IPR009078">
    <property type="entry name" value="Ferritin-like_SF"/>
</dbReference>
<accession>A0A1W6MGS4</accession>
<dbReference type="Proteomes" id="UP000193431">
    <property type="component" value="Chromosome"/>
</dbReference>
<evidence type="ECO:0000313" key="1">
    <source>
        <dbReference type="EMBL" id="ARN76814.1"/>
    </source>
</evidence>
<evidence type="ECO:0000313" key="2">
    <source>
        <dbReference type="Proteomes" id="UP000193431"/>
    </source>
</evidence>
<dbReference type="STRING" id="331648.BST97_01695"/>
<reference evidence="1 2" key="1">
    <citation type="submission" date="2016-11" db="EMBL/GenBank/DDBJ databases">
        <title>Trade-off between light-utilization and light-protection in marine flavobacteria.</title>
        <authorList>
            <person name="Kumagai Y."/>
        </authorList>
    </citation>
    <scope>NUCLEOTIDE SEQUENCE [LARGE SCALE GENOMIC DNA]</scope>
    <source>
        <strain evidence="1 2">JCM 13191</strain>
    </source>
</reference>
<gene>
    <name evidence="1" type="ORF">BST97_01695</name>
</gene>
<dbReference type="PANTHER" id="PTHR42932">
    <property type="entry name" value="GENERAL STRESS PROTEIN 20U"/>
    <property type="match status" value="1"/>
</dbReference>
<dbReference type="InterPro" id="IPR012347">
    <property type="entry name" value="Ferritin-like"/>
</dbReference>
<dbReference type="AlphaFoldDB" id="A0A1W6MGS4"/>
<dbReference type="OrthoDB" id="9797023at2"/>
<dbReference type="EMBL" id="CP019344">
    <property type="protein sequence ID" value="ARN76814.1"/>
    <property type="molecule type" value="Genomic_DNA"/>
</dbReference>
<dbReference type="SUPFAM" id="SSF47240">
    <property type="entry name" value="Ferritin-like"/>
    <property type="match status" value="1"/>
</dbReference>
<dbReference type="Gene3D" id="1.20.1260.10">
    <property type="match status" value="1"/>
</dbReference>
<proteinExistence type="predicted"/>
<protein>
    <recommendedName>
        <fullName evidence="3">Ferritin/DPS protein domain-containing protein</fullName>
    </recommendedName>
</protein>
<keyword evidence="2" id="KW-1185">Reference proteome</keyword>
<name>A0A1W6MGS4_9FLAO</name>
<dbReference type="PANTHER" id="PTHR42932:SF1">
    <property type="entry name" value="GENERAL STRESS PROTEIN 20U"/>
    <property type="match status" value="1"/>
</dbReference>
<evidence type="ECO:0008006" key="3">
    <source>
        <dbReference type="Google" id="ProtNLM"/>
    </source>
</evidence>